<gene>
    <name evidence="2" type="ORF">J2S08_000527</name>
</gene>
<name>A0ABT9WNL2_9BACI</name>
<keyword evidence="1" id="KW-0812">Transmembrane</keyword>
<feature type="transmembrane region" description="Helical" evidence="1">
    <location>
        <begin position="6"/>
        <end position="27"/>
    </location>
</feature>
<accession>A0ABT9WNL2</accession>
<feature type="transmembrane region" description="Helical" evidence="1">
    <location>
        <begin position="63"/>
        <end position="83"/>
    </location>
</feature>
<reference evidence="2 3" key="1">
    <citation type="submission" date="2023-07" db="EMBL/GenBank/DDBJ databases">
        <title>Genomic Encyclopedia of Type Strains, Phase IV (KMG-IV): sequencing the most valuable type-strain genomes for metagenomic binning, comparative biology and taxonomic classification.</title>
        <authorList>
            <person name="Goeker M."/>
        </authorList>
    </citation>
    <scope>NUCLEOTIDE SEQUENCE [LARGE SCALE GENOMIC DNA]</scope>
    <source>
        <strain evidence="2 3">DSM 23837</strain>
    </source>
</reference>
<proteinExistence type="predicted"/>
<keyword evidence="1" id="KW-0472">Membrane</keyword>
<sequence length="116" mass="13664">MHYFSEIFIGYLTIFVFLEAFLIGVFISTSIYFFTKNKWGSILLCVPFSAAYLFIIYEYPFHLIFMLFELIMQYAIIQLISNLTKKQSHQNISFFKFKVCQPLVNTTNQMQGAPLK</sequence>
<keyword evidence="3" id="KW-1185">Reference proteome</keyword>
<organism evidence="2 3">
    <name type="scientific">Bacillus chungangensis</name>
    <dbReference type="NCBI Taxonomy" id="587633"/>
    <lineage>
        <taxon>Bacteria</taxon>
        <taxon>Bacillati</taxon>
        <taxon>Bacillota</taxon>
        <taxon>Bacilli</taxon>
        <taxon>Bacillales</taxon>
        <taxon>Bacillaceae</taxon>
        <taxon>Bacillus</taxon>
    </lineage>
</organism>
<dbReference type="EMBL" id="JAUSTT010000002">
    <property type="protein sequence ID" value="MDQ0174694.1"/>
    <property type="molecule type" value="Genomic_DNA"/>
</dbReference>
<evidence type="ECO:0000313" key="3">
    <source>
        <dbReference type="Proteomes" id="UP001223586"/>
    </source>
</evidence>
<comment type="caution">
    <text evidence="2">The sequence shown here is derived from an EMBL/GenBank/DDBJ whole genome shotgun (WGS) entry which is preliminary data.</text>
</comment>
<dbReference type="Proteomes" id="UP001223586">
    <property type="component" value="Unassembled WGS sequence"/>
</dbReference>
<feature type="transmembrane region" description="Helical" evidence="1">
    <location>
        <begin position="39"/>
        <end position="57"/>
    </location>
</feature>
<protein>
    <submittedName>
        <fullName evidence="2">Membrane protein</fullName>
    </submittedName>
</protein>
<keyword evidence="1" id="KW-1133">Transmembrane helix</keyword>
<evidence type="ECO:0000313" key="2">
    <source>
        <dbReference type="EMBL" id="MDQ0174694.1"/>
    </source>
</evidence>
<evidence type="ECO:0000256" key="1">
    <source>
        <dbReference type="SAM" id="Phobius"/>
    </source>
</evidence>